<dbReference type="Proteomes" id="UP000319578">
    <property type="component" value="Unassembled WGS sequence"/>
</dbReference>
<reference evidence="4" key="2">
    <citation type="submission" date="2015-07" db="EMBL/GenBank/DDBJ databases">
        <title>MeaNS - Measles Nucleotide Surveillance Program.</title>
        <authorList>
            <person name="Tran T."/>
            <person name="Druce J."/>
        </authorList>
    </citation>
    <scope>NUCLEOTIDE SEQUENCE</scope>
    <source>
        <strain evidence="4">DSM 9887</strain>
    </source>
</reference>
<dbReference type="EMBL" id="LGIQ01000009">
    <property type="protein sequence ID" value="KNB72063.1"/>
    <property type="molecule type" value="Genomic_DNA"/>
</dbReference>
<dbReference type="EMBL" id="BJON01000002">
    <property type="protein sequence ID" value="GED66503.1"/>
    <property type="molecule type" value="Genomic_DNA"/>
</dbReference>
<evidence type="ECO:0000313" key="3">
    <source>
        <dbReference type="EMBL" id="GED66503.1"/>
    </source>
</evidence>
<sequence length="187" mass="20218">MKIVGIAGSMNANSTTKQAVQIVLAAAKEAGATVEMIHLADWNLPIYDDREDASTYPESVHAFTKAISEADGLVIGSPEYHGTITGALKNALDFLEGRHLRDKQVALIGTAGGSMGATNTVNTLQLIMRSLHAWPLPSSPSVPSAYNAFTPEGKLKDERLQARMEALGKQLVQFVQMMNLNREKQLN</sequence>
<protein>
    <submittedName>
        <fullName evidence="3">FMN reductase</fullName>
    </submittedName>
    <submittedName>
        <fullName evidence="4">Flavin reductase</fullName>
    </submittedName>
</protein>
<dbReference type="InterPro" id="IPR050712">
    <property type="entry name" value="NAD(P)H-dep_reductase"/>
</dbReference>
<evidence type="ECO:0000256" key="1">
    <source>
        <dbReference type="ARBA" id="ARBA00009428"/>
    </source>
</evidence>
<comment type="caution">
    <text evidence="4">The sequence shown here is derived from an EMBL/GenBank/DDBJ whole genome shotgun (WGS) entry which is preliminary data.</text>
</comment>
<dbReference type="Gene3D" id="3.40.50.360">
    <property type="match status" value="1"/>
</dbReference>
<evidence type="ECO:0000313" key="5">
    <source>
        <dbReference type="Proteomes" id="UP000036834"/>
    </source>
</evidence>
<evidence type="ECO:0000313" key="6">
    <source>
        <dbReference type="Proteomes" id="UP000319578"/>
    </source>
</evidence>
<keyword evidence="6" id="KW-1185">Reference proteome</keyword>
<accession>A0A0K9YTM8</accession>
<dbReference type="Proteomes" id="UP000036834">
    <property type="component" value="Unassembled WGS sequence"/>
</dbReference>
<dbReference type="GO" id="GO:0016491">
    <property type="term" value="F:oxidoreductase activity"/>
    <property type="evidence" value="ECO:0007669"/>
    <property type="project" value="InterPro"/>
</dbReference>
<evidence type="ECO:0000313" key="4">
    <source>
        <dbReference type="EMBL" id="KNB72063.1"/>
    </source>
</evidence>
<name>A0A0K9YTM8_9BACL</name>
<feature type="domain" description="NADPH-dependent FMN reductase-like" evidence="2">
    <location>
        <begin position="1"/>
        <end position="145"/>
    </location>
</feature>
<reference evidence="3 6" key="3">
    <citation type="submission" date="2019-06" db="EMBL/GenBank/DDBJ databases">
        <title>Whole genome shotgun sequence of Brevibacillus reuszeri NBRC 15719.</title>
        <authorList>
            <person name="Hosoyama A."/>
            <person name="Uohara A."/>
            <person name="Ohji S."/>
            <person name="Ichikawa N."/>
        </authorList>
    </citation>
    <scope>NUCLEOTIDE SEQUENCE [LARGE SCALE GENOMIC DNA]</scope>
    <source>
        <strain evidence="3 6">NBRC 15719</strain>
    </source>
</reference>
<dbReference type="PANTHER" id="PTHR30543">
    <property type="entry name" value="CHROMATE REDUCTASE"/>
    <property type="match status" value="1"/>
</dbReference>
<dbReference type="GO" id="GO:0010181">
    <property type="term" value="F:FMN binding"/>
    <property type="evidence" value="ECO:0007669"/>
    <property type="project" value="TreeGrafter"/>
</dbReference>
<evidence type="ECO:0000259" key="2">
    <source>
        <dbReference type="Pfam" id="PF03358"/>
    </source>
</evidence>
<gene>
    <name evidence="4" type="ORF">ADS79_20675</name>
    <name evidence="3" type="ORF">BRE01_02050</name>
</gene>
<reference evidence="5" key="1">
    <citation type="submission" date="2015-07" db="EMBL/GenBank/DDBJ databases">
        <title>Genome sequencing project for genomic taxonomy and phylogenomics of Bacillus-like bacteria.</title>
        <authorList>
            <person name="Liu B."/>
            <person name="Wang J."/>
            <person name="Zhu Y."/>
            <person name="Liu G."/>
            <person name="Chen Q."/>
            <person name="Chen Z."/>
            <person name="Lan J."/>
            <person name="Che J."/>
            <person name="Ge C."/>
            <person name="Shi H."/>
            <person name="Pan Z."/>
            <person name="Liu X."/>
        </authorList>
    </citation>
    <scope>NUCLEOTIDE SEQUENCE [LARGE SCALE GENOMIC DNA]</scope>
    <source>
        <strain evidence="5">DSM 9887</strain>
    </source>
</reference>
<dbReference type="InterPro" id="IPR029039">
    <property type="entry name" value="Flavoprotein-like_sf"/>
</dbReference>
<proteinExistence type="inferred from homology"/>
<dbReference type="STRING" id="54915.ADS79_20675"/>
<comment type="similarity">
    <text evidence="1">Belongs to the azoreductase type 2 family.</text>
</comment>
<dbReference type="SUPFAM" id="SSF52218">
    <property type="entry name" value="Flavoproteins"/>
    <property type="match status" value="1"/>
</dbReference>
<organism evidence="4 5">
    <name type="scientific">Brevibacillus reuszeri</name>
    <dbReference type="NCBI Taxonomy" id="54915"/>
    <lineage>
        <taxon>Bacteria</taxon>
        <taxon>Bacillati</taxon>
        <taxon>Bacillota</taxon>
        <taxon>Bacilli</taxon>
        <taxon>Bacillales</taxon>
        <taxon>Paenibacillaceae</taxon>
        <taxon>Brevibacillus</taxon>
    </lineage>
</organism>
<dbReference type="PATRIC" id="fig|54915.3.peg.3254"/>
<dbReference type="GO" id="GO:0005829">
    <property type="term" value="C:cytosol"/>
    <property type="evidence" value="ECO:0007669"/>
    <property type="project" value="TreeGrafter"/>
</dbReference>
<dbReference type="RefSeq" id="WP_049741086.1">
    <property type="nucleotide sequence ID" value="NZ_BJON01000002.1"/>
</dbReference>
<dbReference type="Pfam" id="PF03358">
    <property type="entry name" value="FMN_red"/>
    <property type="match status" value="1"/>
</dbReference>
<dbReference type="AlphaFoldDB" id="A0A0K9YTM8"/>
<dbReference type="OrthoDB" id="9790975at2"/>
<dbReference type="PANTHER" id="PTHR30543:SF21">
    <property type="entry name" value="NAD(P)H-DEPENDENT FMN REDUCTASE LOT6"/>
    <property type="match status" value="1"/>
</dbReference>
<dbReference type="InterPro" id="IPR005025">
    <property type="entry name" value="FMN_Rdtase-like_dom"/>
</dbReference>